<evidence type="ECO:0000313" key="1">
    <source>
        <dbReference type="EMBL" id="CAJ0572692.1"/>
    </source>
</evidence>
<reference evidence="1" key="1">
    <citation type="submission" date="2023-06" db="EMBL/GenBank/DDBJ databases">
        <authorList>
            <person name="Delattre M."/>
        </authorList>
    </citation>
    <scope>NUCLEOTIDE SEQUENCE</scope>
    <source>
        <strain evidence="1">AF72</strain>
    </source>
</reference>
<sequence>MWPNSSTALLLILFTVVGLLLNREVDAAYATNHYGKHKCFSCMSRYYGATWQFAGYSRIYMEPIAFTDDCGEPLARGADVPVQNCDDATNCITMVEDLKIGVGAKGFIRGCYKNIFVFGFNRTGIPGALAQRQFCAHTNLSQLISGGKPLESAVSICSCQGELCNGHPLSSATNQNLPSLQKFFIIFLLFRFVCKYLVADADGP</sequence>
<dbReference type="Pfam" id="PF06579">
    <property type="entry name" value="Ly-6_related"/>
    <property type="match status" value="1"/>
</dbReference>
<dbReference type="AlphaFoldDB" id="A0AA36CP42"/>
<proteinExistence type="predicted"/>
<dbReference type="PANTHER" id="PTHR34722:SF2">
    <property type="entry name" value="HOMOLOG OF ODR-2 (TWO)"/>
    <property type="match status" value="1"/>
</dbReference>
<dbReference type="GO" id="GO:0030424">
    <property type="term" value="C:axon"/>
    <property type="evidence" value="ECO:0007669"/>
    <property type="project" value="TreeGrafter"/>
</dbReference>
<evidence type="ECO:0000313" key="2">
    <source>
        <dbReference type="Proteomes" id="UP001177023"/>
    </source>
</evidence>
<dbReference type="Proteomes" id="UP001177023">
    <property type="component" value="Unassembled WGS sequence"/>
</dbReference>
<feature type="non-terminal residue" evidence="1">
    <location>
        <position position="204"/>
    </location>
</feature>
<dbReference type="InterPro" id="IPR010558">
    <property type="entry name" value="Ly-6-related"/>
</dbReference>
<name>A0AA36CP42_9BILA</name>
<comment type="caution">
    <text evidence="1">The sequence shown here is derived from an EMBL/GenBank/DDBJ whole genome shotgun (WGS) entry which is preliminary data.</text>
</comment>
<dbReference type="EMBL" id="CATQJA010002604">
    <property type="protein sequence ID" value="CAJ0572692.1"/>
    <property type="molecule type" value="Genomic_DNA"/>
</dbReference>
<dbReference type="GO" id="GO:0042048">
    <property type="term" value="P:olfactory behavior"/>
    <property type="evidence" value="ECO:0007669"/>
    <property type="project" value="TreeGrafter"/>
</dbReference>
<dbReference type="GO" id="GO:1990834">
    <property type="term" value="P:response to odorant"/>
    <property type="evidence" value="ECO:0007669"/>
    <property type="project" value="TreeGrafter"/>
</dbReference>
<dbReference type="GO" id="GO:0043025">
    <property type="term" value="C:neuronal cell body"/>
    <property type="evidence" value="ECO:0007669"/>
    <property type="project" value="TreeGrafter"/>
</dbReference>
<accession>A0AA36CP42</accession>
<dbReference type="PANTHER" id="PTHR34722">
    <property type="entry name" value="HOMOLOG OF ODR-2 (TWO)-RELATED"/>
    <property type="match status" value="1"/>
</dbReference>
<keyword evidence="2" id="KW-1185">Reference proteome</keyword>
<protein>
    <submittedName>
        <fullName evidence="1">Uncharacterized protein</fullName>
    </submittedName>
</protein>
<gene>
    <name evidence="1" type="ORF">MSPICULIGERA_LOCUS11074</name>
</gene>
<organism evidence="1 2">
    <name type="scientific">Mesorhabditis spiculigera</name>
    <dbReference type="NCBI Taxonomy" id="96644"/>
    <lineage>
        <taxon>Eukaryota</taxon>
        <taxon>Metazoa</taxon>
        <taxon>Ecdysozoa</taxon>
        <taxon>Nematoda</taxon>
        <taxon>Chromadorea</taxon>
        <taxon>Rhabditida</taxon>
        <taxon>Rhabditina</taxon>
        <taxon>Rhabditomorpha</taxon>
        <taxon>Rhabditoidea</taxon>
        <taxon>Rhabditidae</taxon>
        <taxon>Mesorhabditinae</taxon>
        <taxon>Mesorhabditis</taxon>
    </lineage>
</organism>